<sequence>MHGDVVSKIATGYTTDSKGRPFMRRNLLPGLIVIAVLAVVAVSAWAFAFSGRGDDTVQTDCTLASGADLTVVDSSEMRSVAPAALSTFGVRVLNSAAARGSARSVSDDLASLGYRGADPAYADDTVYPNRDLNCVAQIRFGSAGQAAAAAVWLVSPCAQLVNDGRKGTDVDLALGEYYTSTQPTQDAQSAIEALRVASPKQKQSPVDESLLDAVHGQSC</sequence>
<evidence type="ECO:0000259" key="2">
    <source>
        <dbReference type="Pfam" id="PF13399"/>
    </source>
</evidence>
<dbReference type="Pfam" id="PF13399">
    <property type="entry name" value="LytR_C"/>
    <property type="match status" value="1"/>
</dbReference>
<evidence type="ECO:0000313" key="4">
    <source>
        <dbReference type="Proteomes" id="UP000035009"/>
    </source>
</evidence>
<comment type="caution">
    <text evidence="3">The sequence shown here is derived from an EMBL/GenBank/DDBJ whole genome shotgun (WGS) entry which is preliminary data.</text>
</comment>
<protein>
    <recommendedName>
        <fullName evidence="2">LytR/CpsA/Psr regulator C-terminal domain-containing protein</fullName>
    </recommendedName>
</protein>
<keyword evidence="1" id="KW-0472">Membrane</keyword>
<dbReference type="AlphaFoldDB" id="M3UX56"/>
<keyword evidence="1" id="KW-1133">Transmembrane helix</keyword>
<accession>M3UX56</accession>
<proteinExistence type="predicted"/>
<evidence type="ECO:0000313" key="3">
    <source>
        <dbReference type="EMBL" id="GAC80267.1"/>
    </source>
</evidence>
<organism evidence="3 4">
    <name type="scientific">Gordonia malaquae NBRC 108250</name>
    <dbReference type="NCBI Taxonomy" id="1223542"/>
    <lineage>
        <taxon>Bacteria</taxon>
        <taxon>Bacillati</taxon>
        <taxon>Actinomycetota</taxon>
        <taxon>Actinomycetes</taxon>
        <taxon>Mycobacteriales</taxon>
        <taxon>Gordoniaceae</taxon>
        <taxon>Gordonia</taxon>
    </lineage>
</organism>
<reference evidence="3 4" key="1">
    <citation type="submission" date="2013-02" db="EMBL/GenBank/DDBJ databases">
        <title>Whole genome shotgun sequence of Gordonia malaquae NBRC 108250.</title>
        <authorList>
            <person name="Yoshida I."/>
            <person name="Hosoyama A."/>
            <person name="Tsuchikane K."/>
            <person name="Ando Y."/>
            <person name="Baba S."/>
            <person name="Ohji S."/>
            <person name="Hamada M."/>
            <person name="Tamura T."/>
            <person name="Yamazoe A."/>
            <person name="Yamazaki S."/>
            <person name="Fujita N."/>
        </authorList>
    </citation>
    <scope>NUCLEOTIDE SEQUENCE [LARGE SCALE GENOMIC DNA]</scope>
    <source>
        <strain evidence="3 4">NBRC 108250</strain>
    </source>
</reference>
<dbReference type="NCBIfam" id="NF035953">
    <property type="entry name" value="integrity_Cei"/>
    <property type="match status" value="1"/>
</dbReference>
<keyword evidence="1" id="KW-0812">Transmembrane</keyword>
<feature type="transmembrane region" description="Helical" evidence="1">
    <location>
        <begin position="27"/>
        <end position="48"/>
    </location>
</feature>
<dbReference type="EMBL" id="BAOP01000016">
    <property type="protein sequence ID" value="GAC80267.1"/>
    <property type="molecule type" value="Genomic_DNA"/>
</dbReference>
<evidence type="ECO:0000256" key="1">
    <source>
        <dbReference type="SAM" id="Phobius"/>
    </source>
</evidence>
<gene>
    <name evidence="3" type="ORF">GM1_016_00280</name>
</gene>
<dbReference type="InterPro" id="IPR027381">
    <property type="entry name" value="LytR/CpsA/Psr_C"/>
</dbReference>
<dbReference type="Proteomes" id="UP000035009">
    <property type="component" value="Unassembled WGS sequence"/>
</dbReference>
<keyword evidence="4" id="KW-1185">Reference proteome</keyword>
<feature type="domain" description="LytR/CpsA/Psr regulator C-terminal" evidence="2">
    <location>
        <begin position="90"/>
        <end position="178"/>
    </location>
</feature>
<dbReference type="STRING" id="410332.SAMN04488550_2035"/>
<name>M3UX56_GORML</name>
<dbReference type="eggNOG" id="ENOG5032WRF">
    <property type="taxonomic scope" value="Bacteria"/>
</dbReference>